<dbReference type="AlphaFoldDB" id="A0A1J4U256"/>
<organism evidence="4 5">
    <name type="scientific">Candidatus Magasanikbacteria bacterium CG1_02_32_51</name>
    <dbReference type="NCBI Taxonomy" id="1805238"/>
    <lineage>
        <taxon>Bacteria</taxon>
        <taxon>Candidatus Magasanikiibacteriota</taxon>
    </lineage>
</organism>
<dbReference type="InterPro" id="IPR035901">
    <property type="entry name" value="GIY-YIG_endonuc_sf"/>
</dbReference>
<evidence type="ECO:0000259" key="3">
    <source>
        <dbReference type="PROSITE" id="PS50164"/>
    </source>
</evidence>
<proteinExistence type="inferred from homology"/>
<dbReference type="Gene3D" id="3.40.1440.10">
    <property type="entry name" value="GIY-YIG endonuclease"/>
    <property type="match status" value="1"/>
</dbReference>
<feature type="transmembrane region" description="Helical" evidence="2">
    <location>
        <begin position="6"/>
        <end position="23"/>
    </location>
</feature>
<evidence type="ECO:0000313" key="5">
    <source>
        <dbReference type="Proteomes" id="UP000181941"/>
    </source>
</evidence>
<dbReference type="SMART" id="SM00465">
    <property type="entry name" value="GIYc"/>
    <property type="match status" value="1"/>
</dbReference>
<accession>A0A1J4U256</accession>
<dbReference type="InterPro" id="IPR000305">
    <property type="entry name" value="GIY-YIG_endonuc"/>
</dbReference>
<dbReference type="Pfam" id="PF01541">
    <property type="entry name" value="GIY-YIG"/>
    <property type="match status" value="1"/>
</dbReference>
<dbReference type="PROSITE" id="PS50164">
    <property type="entry name" value="GIY_YIG"/>
    <property type="match status" value="1"/>
</dbReference>
<protein>
    <submittedName>
        <fullName evidence="4">Excinuclease ABC subunit C</fullName>
    </submittedName>
</protein>
<evidence type="ECO:0000256" key="1">
    <source>
        <dbReference type="ARBA" id="ARBA00007435"/>
    </source>
</evidence>
<dbReference type="EMBL" id="MNVC01000037">
    <property type="protein sequence ID" value="OIO18612.1"/>
    <property type="molecule type" value="Genomic_DNA"/>
</dbReference>
<keyword evidence="2" id="KW-0812">Transmembrane</keyword>
<keyword evidence="2" id="KW-0472">Membrane</keyword>
<sequence>MYKDHNYYVYIMMSISGVLYIGVTNSLRRRITEHKNGLVDGFTKTYQCKKIVYFEQYSVIDDAIRREKQLKNWRREWKINLIKEKNRYFDDLSVGWN</sequence>
<feature type="domain" description="GIY-YIG" evidence="3">
    <location>
        <begin position="5"/>
        <end position="81"/>
    </location>
</feature>
<dbReference type="STRING" id="1805238.AUJ23_03295"/>
<dbReference type="SUPFAM" id="SSF82771">
    <property type="entry name" value="GIY-YIG endonuclease"/>
    <property type="match status" value="1"/>
</dbReference>
<evidence type="ECO:0000256" key="2">
    <source>
        <dbReference type="SAM" id="Phobius"/>
    </source>
</evidence>
<dbReference type="Proteomes" id="UP000181941">
    <property type="component" value="Unassembled WGS sequence"/>
</dbReference>
<name>A0A1J4U256_9BACT</name>
<reference evidence="4 5" key="1">
    <citation type="journal article" date="2016" name="Environ. Microbiol.">
        <title>Genomic resolution of a cold subsurface aquifer community provides metabolic insights for novel microbes adapted to high CO concentrations.</title>
        <authorList>
            <person name="Probst A.J."/>
            <person name="Castelle C.J."/>
            <person name="Singh A."/>
            <person name="Brown C.T."/>
            <person name="Anantharaman K."/>
            <person name="Sharon I."/>
            <person name="Hug L.A."/>
            <person name="Burstein D."/>
            <person name="Emerson J.B."/>
            <person name="Thomas B.C."/>
            <person name="Banfield J.F."/>
        </authorList>
    </citation>
    <scope>NUCLEOTIDE SEQUENCE [LARGE SCALE GENOMIC DNA]</scope>
    <source>
        <strain evidence="4">CG1_02_32_51</strain>
    </source>
</reference>
<comment type="caution">
    <text evidence="4">The sequence shown here is derived from an EMBL/GenBank/DDBJ whole genome shotgun (WGS) entry which is preliminary data.</text>
</comment>
<dbReference type="InterPro" id="IPR050190">
    <property type="entry name" value="UPF0213_domain"/>
</dbReference>
<dbReference type="PANTHER" id="PTHR34477">
    <property type="entry name" value="UPF0213 PROTEIN YHBQ"/>
    <property type="match status" value="1"/>
</dbReference>
<gene>
    <name evidence="4" type="ORF">AUJ23_03295</name>
</gene>
<dbReference type="CDD" id="cd10448">
    <property type="entry name" value="GIY-YIG_unchar_3"/>
    <property type="match status" value="1"/>
</dbReference>
<comment type="similarity">
    <text evidence="1">Belongs to the UPF0213 family.</text>
</comment>
<evidence type="ECO:0000313" key="4">
    <source>
        <dbReference type="EMBL" id="OIO18612.1"/>
    </source>
</evidence>
<keyword evidence="2" id="KW-1133">Transmembrane helix</keyword>
<dbReference type="PANTHER" id="PTHR34477:SF5">
    <property type="entry name" value="BSL5627 PROTEIN"/>
    <property type="match status" value="1"/>
</dbReference>